<evidence type="ECO:0000259" key="1">
    <source>
        <dbReference type="Pfam" id="PF00849"/>
    </source>
</evidence>
<dbReference type="Proteomes" id="UP000885750">
    <property type="component" value="Unassembled WGS sequence"/>
</dbReference>
<dbReference type="Gene3D" id="3.30.2350.10">
    <property type="entry name" value="Pseudouridine synthase"/>
    <property type="match status" value="1"/>
</dbReference>
<dbReference type="GO" id="GO:0009982">
    <property type="term" value="F:pseudouridine synthase activity"/>
    <property type="evidence" value="ECO:0007669"/>
    <property type="project" value="InterPro"/>
</dbReference>
<dbReference type="InterPro" id="IPR050188">
    <property type="entry name" value="RluA_PseudoU_synthase"/>
</dbReference>
<dbReference type="EMBL" id="DRMS01000142">
    <property type="protein sequence ID" value="HFC91844.1"/>
    <property type="molecule type" value="Genomic_DNA"/>
</dbReference>
<proteinExistence type="predicted"/>
<dbReference type="GO" id="GO:0140098">
    <property type="term" value="F:catalytic activity, acting on RNA"/>
    <property type="evidence" value="ECO:0007669"/>
    <property type="project" value="UniProtKB-ARBA"/>
</dbReference>
<dbReference type="InterPro" id="IPR006145">
    <property type="entry name" value="PsdUridine_synth_RsuA/RluA"/>
</dbReference>
<dbReference type="GO" id="GO:0000455">
    <property type="term" value="P:enzyme-directed rRNA pseudouridine synthesis"/>
    <property type="evidence" value="ECO:0007669"/>
    <property type="project" value="TreeGrafter"/>
</dbReference>
<name>A0A7V2SYN8_LEUMU</name>
<dbReference type="PANTHER" id="PTHR21600">
    <property type="entry name" value="MITOCHONDRIAL RNA PSEUDOURIDINE SYNTHASE"/>
    <property type="match status" value="1"/>
</dbReference>
<evidence type="ECO:0000313" key="2">
    <source>
        <dbReference type="EMBL" id="HFC91844.1"/>
    </source>
</evidence>
<dbReference type="InterPro" id="IPR006224">
    <property type="entry name" value="PsdUridine_synth_RluA-like_CS"/>
</dbReference>
<dbReference type="PANTHER" id="PTHR21600:SF84">
    <property type="entry name" value="PSEUDOURIDINE SYNTHASE RSUA_RLUA-LIKE DOMAIN-CONTAINING PROTEIN"/>
    <property type="match status" value="1"/>
</dbReference>
<comment type="caution">
    <text evidence="2">The sequence shown here is derived from an EMBL/GenBank/DDBJ whole genome shotgun (WGS) entry which is preliminary data.</text>
</comment>
<dbReference type="Pfam" id="PF00849">
    <property type="entry name" value="PseudoU_synth_2"/>
    <property type="match status" value="1"/>
</dbReference>
<gene>
    <name evidence="2" type="ORF">ENJ51_03440</name>
</gene>
<feature type="domain" description="Pseudouridine synthase RsuA/RluA-like" evidence="1">
    <location>
        <begin position="54"/>
        <end position="204"/>
    </location>
</feature>
<dbReference type="GO" id="GO:0003723">
    <property type="term" value="F:RNA binding"/>
    <property type="evidence" value="ECO:0007669"/>
    <property type="project" value="InterPro"/>
</dbReference>
<dbReference type="InterPro" id="IPR020103">
    <property type="entry name" value="PsdUridine_synth_cat_dom_sf"/>
</dbReference>
<organism evidence="2">
    <name type="scientific">Leucothrix mucor</name>
    <dbReference type="NCBI Taxonomy" id="45248"/>
    <lineage>
        <taxon>Bacteria</taxon>
        <taxon>Pseudomonadati</taxon>
        <taxon>Pseudomonadota</taxon>
        <taxon>Gammaproteobacteria</taxon>
        <taxon>Thiotrichales</taxon>
        <taxon>Thiotrichaceae</taxon>
        <taxon>Leucothrix</taxon>
    </lineage>
</organism>
<accession>A0A7V2SYN8</accession>
<dbReference type="AlphaFoldDB" id="A0A7V2SYN8"/>
<protein>
    <submittedName>
        <fullName evidence="2">Pseudouridine synthase</fullName>
    </submittedName>
</protein>
<dbReference type="PROSITE" id="PS01129">
    <property type="entry name" value="PSI_RLU"/>
    <property type="match status" value="1"/>
</dbReference>
<dbReference type="SUPFAM" id="SSF55120">
    <property type="entry name" value="Pseudouridine synthase"/>
    <property type="match status" value="1"/>
</dbReference>
<sequence>MQGRMQQGEIMDSEGNHYYPDSPYCANRHIFYYRELDNETEIPFKATILYQDEHILVADKPHFLPVVPSGRFLHQTLLVRLKKQLQLDELTPIHRIDRETAGVVMFCINPNSRGLYQSLFQQRKINKNYQAIAGYSVLMQQRSLPFVHRSKMVKGEPFFRMQEVAGEPNSETGIDIIEAHKDLALYDLKPVSGRQHQLRVHLASLGCPILHDPFYPELQPCKGDDFSKPLQLLAKSIAFIDPISHKERYFESQRELDWA</sequence>
<reference evidence="2" key="1">
    <citation type="journal article" date="2020" name="mSystems">
        <title>Genome- and Community-Level Interaction Insights into Carbon Utilization and Element Cycling Functions of Hydrothermarchaeota in Hydrothermal Sediment.</title>
        <authorList>
            <person name="Zhou Z."/>
            <person name="Liu Y."/>
            <person name="Xu W."/>
            <person name="Pan J."/>
            <person name="Luo Z.H."/>
            <person name="Li M."/>
        </authorList>
    </citation>
    <scope>NUCLEOTIDE SEQUENCE [LARGE SCALE GENOMIC DNA]</scope>
    <source>
        <strain evidence="2">HyVt-493</strain>
    </source>
</reference>